<comment type="caution">
    <text evidence="1">The sequence shown here is derived from an EMBL/GenBank/DDBJ whole genome shotgun (WGS) entry which is preliminary data.</text>
</comment>
<dbReference type="AlphaFoldDB" id="X1M838"/>
<organism evidence="1">
    <name type="scientific">marine sediment metagenome</name>
    <dbReference type="NCBI Taxonomy" id="412755"/>
    <lineage>
        <taxon>unclassified sequences</taxon>
        <taxon>metagenomes</taxon>
        <taxon>ecological metagenomes</taxon>
    </lineage>
</organism>
<accession>X1M838</accession>
<reference evidence="1" key="1">
    <citation type="journal article" date="2014" name="Front. Microbiol.">
        <title>High frequency of phylogenetically diverse reductive dehalogenase-homologous genes in deep subseafloor sedimentary metagenomes.</title>
        <authorList>
            <person name="Kawai M."/>
            <person name="Futagami T."/>
            <person name="Toyoda A."/>
            <person name="Takaki Y."/>
            <person name="Nishi S."/>
            <person name="Hori S."/>
            <person name="Arai W."/>
            <person name="Tsubouchi T."/>
            <person name="Morono Y."/>
            <person name="Uchiyama I."/>
            <person name="Ito T."/>
            <person name="Fujiyama A."/>
            <person name="Inagaki F."/>
            <person name="Takami H."/>
        </authorList>
    </citation>
    <scope>NUCLEOTIDE SEQUENCE</scope>
    <source>
        <strain evidence="1">Expedition CK06-06</strain>
    </source>
</reference>
<feature type="non-terminal residue" evidence="1">
    <location>
        <position position="1"/>
    </location>
</feature>
<evidence type="ECO:0000313" key="1">
    <source>
        <dbReference type="EMBL" id="GAI14256.1"/>
    </source>
</evidence>
<sequence length="82" mass="9329">QSKQEKVGIDIGYIEGRGFSCDAANACVLPNRRFPYLGGPLVGLVYGLFWFCLDAQNQVISEEQEEVKMLNWKNFGEKRKEV</sequence>
<protein>
    <submittedName>
        <fullName evidence="1">Uncharacterized protein</fullName>
    </submittedName>
</protein>
<dbReference type="EMBL" id="BARV01011972">
    <property type="protein sequence ID" value="GAI14256.1"/>
    <property type="molecule type" value="Genomic_DNA"/>
</dbReference>
<gene>
    <name evidence="1" type="ORF">S06H3_22405</name>
</gene>
<name>X1M838_9ZZZZ</name>
<proteinExistence type="predicted"/>